<dbReference type="InterPro" id="IPR036866">
    <property type="entry name" value="RibonucZ/Hydroxyglut_hydro"/>
</dbReference>
<dbReference type="SUPFAM" id="SSF56281">
    <property type="entry name" value="Metallo-hydrolase/oxidoreductase"/>
    <property type="match status" value="1"/>
</dbReference>
<dbReference type="Pfam" id="PF19583">
    <property type="entry name" value="ODP"/>
    <property type="match status" value="1"/>
</dbReference>
<dbReference type="InterPro" id="IPR045761">
    <property type="entry name" value="ODP_dom"/>
</dbReference>
<evidence type="ECO:0000259" key="2">
    <source>
        <dbReference type="PROSITE" id="PS50902"/>
    </source>
</evidence>
<comment type="similarity">
    <text evidence="1">In the N-terminal section; belongs to the zinc metallo-hydrolase group 3 family.</text>
</comment>
<dbReference type="RefSeq" id="WP_039630428.1">
    <property type="nucleotide sequence ID" value="NZ_AYSO01000012.1"/>
</dbReference>
<dbReference type="InterPro" id="IPR001226">
    <property type="entry name" value="Flavodoxin_CS"/>
</dbReference>
<evidence type="ECO:0000313" key="4">
    <source>
        <dbReference type="Proteomes" id="UP000031366"/>
    </source>
</evidence>
<dbReference type="SMART" id="SM00849">
    <property type="entry name" value="Lactamase_B"/>
    <property type="match status" value="1"/>
</dbReference>
<dbReference type="PROSITE" id="PS50902">
    <property type="entry name" value="FLAVODOXIN_LIKE"/>
    <property type="match status" value="1"/>
</dbReference>
<gene>
    <name evidence="3" type="primary">fprA1</name>
    <name evidence="3" type="ORF">U732_3884</name>
</gene>
<dbReference type="AlphaFoldDB" id="A0A0C1RCP5"/>
<keyword evidence="4" id="KW-1185">Reference proteome</keyword>
<dbReference type="OrthoDB" id="9807946at2"/>
<dbReference type="GO" id="GO:0016651">
    <property type="term" value="F:oxidoreductase activity, acting on NAD(P)H"/>
    <property type="evidence" value="ECO:0007669"/>
    <property type="project" value="UniProtKB-ARBA"/>
</dbReference>
<dbReference type="InterPro" id="IPR001279">
    <property type="entry name" value="Metallo-B-lactamas"/>
</dbReference>
<dbReference type="InterPro" id="IPR008254">
    <property type="entry name" value="Flavodoxin/NO_synth"/>
</dbReference>
<dbReference type="PANTHER" id="PTHR43717:SF1">
    <property type="entry name" value="ANAEROBIC NITRIC OXIDE REDUCTASE FLAVORUBREDOXIN"/>
    <property type="match status" value="1"/>
</dbReference>
<dbReference type="GO" id="GO:0046872">
    <property type="term" value="F:metal ion binding"/>
    <property type="evidence" value="ECO:0007669"/>
    <property type="project" value="InterPro"/>
</dbReference>
<name>A0A0C1RCP5_9CLOT</name>
<dbReference type="GO" id="GO:0010181">
    <property type="term" value="F:FMN binding"/>
    <property type="evidence" value="ECO:0007669"/>
    <property type="project" value="InterPro"/>
</dbReference>
<evidence type="ECO:0000313" key="3">
    <source>
        <dbReference type="EMBL" id="KIE48136.1"/>
    </source>
</evidence>
<sequence length="391" mass="44504">MKPVELKDKLYWIGVNDPELRVFDIIMETKRGTTYNSYLIDDEKVVIVDTVKDKFFDQYLKNIRTVIGNRDIDYIIVQHTELDHSGSLIKLLEHYPNAKIVGSRAAIKYLGGILNSNFHNQVAEGELNIGNRTLEFISAPNLHWPDTIFTYDKANKVLFTCDVMGCHYCPENCITDSCTGDYTEEMKYYFDVIMGPFKKFVNAGLDKIENLEKNMIAPSHGPVHIDDIEKFTKLYREWAKETTVDEKNIQIFYVSAYGNTESMAKFLAKTIEDKKIKAEAHEITTTDFNKIIELVNKSSGIIIGSPTINQDAVEPTWNLLSHVSAIVNRGKVASAFGSYGWSGEAVPMLNNRLKELKFKTLPEGLKFNFVPSEEDFTAAESFVENFLQLVK</sequence>
<dbReference type="Proteomes" id="UP000031366">
    <property type="component" value="Unassembled WGS sequence"/>
</dbReference>
<dbReference type="Gene3D" id="3.40.50.360">
    <property type="match status" value="1"/>
</dbReference>
<dbReference type="Pfam" id="PF00258">
    <property type="entry name" value="Flavodoxin_1"/>
    <property type="match status" value="1"/>
</dbReference>
<dbReference type="InterPro" id="IPR029039">
    <property type="entry name" value="Flavoprotein-like_sf"/>
</dbReference>
<dbReference type="PROSITE" id="PS00201">
    <property type="entry name" value="FLAVODOXIN"/>
    <property type="match status" value="1"/>
</dbReference>
<dbReference type="Gene3D" id="3.60.15.10">
    <property type="entry name" value="Ribonuclease Z/Hydroxyacylglutathione hydrolase-like"/>
    <property type="match status" value="1"/>
</dbReference>
<feature type="domain" description="Flavodoxin-like" evidence="2">
    <location>
        <begin position="249"/>
        <end position="387"/>
    </location>
</feature>
<reference evidence="3 4" key="1">
    <citation type="journal article" date="2015" name="Infect. Genet. Evol.">
        <title>Genomic sequences of six botulinum neurotoxin-producing strains representing three clostridial species illustrate the mobility and diversity of botulinum neurotoxin genes.</title>
        <authorList>
            <person name="Smith T.J."/>
            <person name="Hill K.K."/>
            <person name="Xie G."/>
            <person name="Foley B.T."/>
            <person name="Williamson C.H."/>
            <person name="Foster J.T."/>
            <person name="Johnson S.L."/>
            <person name="Chertkov O."/>
            <person name="Teshima H."/>
            <person name="Gibbons H.S."/>
            <person name="Johnsky L.A."/>
            <person name="Karavis M.A."/>
            <person name="Smith L.A."/>
        </authorList>
    </citation>
    <scope>NUCLEOTIDE SEQUENCE [LARGE SCALE GENOMIC DNA]</scope>
    <source>
        <strain evidence="3 4">CDC 2741</strain>
    </source>
</reference>
<dbReference type="EMBL" id="AYSO01000012">
    <property type="protein sequence ID" value="KIE48136.1"/>
    <property type="molecule type" value="Genomic_DNA"/>
</dbReference>
<dbReference type="CDD" id="cd07709">
    <property type="entry name" value="flavodiiron_proteins_MBL-fold"/>
    <property type="match status" value="1"/>
</dbReference>
<protein>
    <submittedName>
        <fullName evidence="3">Flavo-diiron protein FprA1</fullName>
    </submittedName>
</protein>
<dbReference type="InterPro" id="IPR016440">
    <property type="entry name" value="Rubredoxin-O_OxRdtase"/>
</dbReference>
<organism evidence="3 4">
    <name type="scientific">Clostridium argentinense CDC 2741</name>
    <dbReference type="NCBI Taxonomy" id="1418104"/>
    <lineage>
        <taxon>Bacteria</taxon>
        <taxon>Bacillati</taxon>
        <taxon>Bacillota</taxon>
        <taxon>Clostridia</taxon>
        <taxon>Eubacteriales</taxon>
        <taxon>Clostridiaceae</taxon>
        <taxon>Clostridium</taxon>
    </lineage>
</organism>
<accession>A0A0C1RCP5</accession>
<dbReference type="PANTHER" id="PTHR43717">
    <property type="entry name" value="ANAEROBIC NITRIC OXIDE REDUCTASE FLAVORUBREDOXIN"/>
    <property type="match status" value="1"/>
</dbReference>
<evidence type="ECO:0000256" key="1">
    <source>
        <dbReference type="ARBA" id="ARBA00007121"/>
    </source>
</evidence>
<dbReference type="SUPFAM" id="SSF52218">
    <property type="entry name" value="Flavoproteins"/>
    <property type="match status" value="1"/>
</dbReference>
<dbReference type="GO" id="GO:0009055">
    <property type="term" value="F:electron transfer activity"/>
    <property type="evidence" value="ECO:0007669"/>
    <property type="project" value="InterPro"/>
</dbReference>
<proteinExistence type="inferred from homology"/>
<dbReference type="PIRSF" id="PIRSF005243">
    <property type="entry name" value="ROO"/>
    <property type="match status" value="1"/>
</dbReference>
<comment type="caution">
    <text evidence="3">The sequence shown here is derived from an EMBL/GenBank/DDBJ whole genome shotgun (WGS) entry which is preliminary data.</text>
</comment>
<dbReference type="STRING" id="29341.RSJ17_11705"/>